<dbReference type="EMBL" id="CP001739">
    <property type="protein sequence ID" value="ACZ08215.1"/>
    <property type="molecule type" value="Genomic_DNA"/>
</dbReference>
<name>D1AHI1_SEBTE</name>
<sequence length="260" mass="31442">MTTDLEKERDLIAEYLLNIDEKYSGKIKNIRRIRRSLNWFAEEDNEKCLLFIKDIADKYVHQDGNDINDAWIFHYSQRNELFHKLDLDYVLKIMYESNTNFKNNILYNLGSTHKELLEFKILSAPRIFPADKVYEVLREDIRKYYMVSPCLSRAYGIEYNKNYSDSQRIWDKRWASFFLDMGNIGAASNFIYDEDSENWDMLLSHCRISPRENYENNRQFRQDCKYFVDLLNRAKRNKHPKYEFYCNEFISQGLPKDLLK</sequence>
<protein>
    <submittedName>
        <fullName evidence="1">Uncharacterized protein</fullName>
    </submittedName>
</protein>
<keyword evidence="2" id="KW-1185">Reference proteome</keyword>
<dbReference type="Proteomes" id="UP000000845">
    <property type="component" value="Chromosome"/>
</dbReference>
<accession>D1AHI1</accession>
<dbReference type="AlphaFoldDB" id="D1AHI1"/>
<dbReference type="HOGENOM" id="CLU_1069159_0_0_0"/>
<organism evidence="1 2">
    <name type="scientific">Sebaldella termitidis (strain ATCC 33386 / NCTC 11300)</name>
    <dbReference type="NCBI Taxonomy" id="526218"/>
    <lineage>
        <taxon>Bacteria</taxon>
        <taxon>Fusobacteriati</taxon>
        <taxon>Fusobacteriota</taxon>
        <taxon>Fusobacteriia</taxon>
        <taxon>Fusobacteriales</taxon>
        <taxon>Leptotrichiaceae</taxon>
        <taxon>Sebaldella</taxon>
    </lineage>
</organism>
<evidence type="ECO:0000313" key="2">
    <source>
        <dbReference type="Proteomes" id="UP000000845"/>
    </source>
</evidence>
<dbReference type="KEGG" id="str:Sterm_1350"/>
<reference evidence="1 2" key="2">
    <citation type="journal article" date="2010" name="Stand. Genomic Sci.">
        <title>Complete genome sequence of Sebaldella termitidis type strain (NCTC 11300).</title>
        <authorList>
            <person name="Harmon-Smith M."/>
            <person name="Celia L."/>
            <person name="Chertkov O."/>
            <person name="Lapidus A."/>
            <person name="Copeland A."/>
            <person name="Glavina Del Rio T."/>
            <person name="Nolan M."/>
            <person name="Lucas S."/>
            <person name="Tice H."/>
            <person name="Cheng J.F."/>
            <person name="Han C."/>
            <person name="Detter J.C."/>
            <person name="Bruce D."/>
            <person name="Goodwin L."/>
            <person name="Pitluck S."/>
            <person name="Pati A."/>
            <person name="Liolios K."/>
            <person name="Ivanova N."/>
            <person name="Mavromatis K."/>
            <person name="Mikhailova N."/>
            <person name="Chen A."/>
            <person name="Palaniappan K."/>
            <person name="Land M."/>
            <person name="Hauser L."/>
            <person name="Chang Y.J."/>
            <person name="Jeffries C.D."/>
            <person name="Brettin T."/>
            <person name="Goker M."/>
            <person name="Beck B."/>
            <person name="Bristow J."/>
            <person name="Eisen J.A."/>
            <person name="Markowitz V."/>
            <person name="Hugenholtz P."/>
            <person name="Kyrpides N.C."/>
            <person name="Klenk H.P."/>
            <person name="Chen F."/>
        </authorList>
    </citation>
    <scope>NUCLEOTIDE SEQUENCE [LARGE SCALE GENOMIC DNA]</scope>
    <source>
        <strain evidence="2">ATCC 33386 / NCTC 11300</strain>
    </source>
</reference>
<proteinExistence type="predicted"/>
<reference evidence="2" key="1">
    <citation type="submission" date="2009-09" db="EMBL/GenBank/DDBJ databases">
        <title>The complete chromosome of Sebaldella termitidis ATCC 33386.</title>
        <authorList>
            <consortium name="US DOE Joint Genome Institute (JGI-PGF)"/>
            <person name="Lucas S."/>
            <person name="Copeland A."/>
            <person name="Lapidus A."/>
            <person name="Glavina del Rio T."/>
            <person name="Dalin E."/>
            <person name="Tice H."/>
            <person name="Bruce D."/>
            <person name="Goodwin L."/>
            <person name="Pitluck S."/>
            <person name="Kyrpides N."/>
            <person name="Mavromatis K."/>
            <person name="Ivanova N."/>
            <person name="Mikhailova N."/>
            <person name="Sims D."/>
            <person name="Meincke L."/>
            <person name="Brettin T."/>
            <person name="Detter J.C."/>
            <person name="Han C."/>
            <person name="Larimer F."/>
            <person name="Land M."/>
            <person name="Hauser L."/>
            <person name="Markowitz V."/>
            <person name="Cheng J.F."/>
            <person name="Hugenholtz P."/>
            <person name="Woyke T."/>
            <person name="Wu D."/>
            <person name="Eisen J.A."/>
        </authorList>
    </citation>
    <scope>NUCLEOTIDE SEQUENCE [LARGE SCALE GENOMIC DNA]</scope>
    <source>
        <strain evidence="2">ATCC 33386 / NCTC 11300</strain>
    </source>
</reference>
<evidence type="ECO:0000313" key="1">
    <source>
        <dbReference type="EMBL" id="ACZ08215.1"/>
    </source>
</evidence>
<gene>
    <name evidence="1" type="ordered locus">Sterm_1350</name>
</gene>